<dbReference type="Proteomes" id="UP000282311">
    <property type="component" value="Unassembled WGS sequence"/>
</dbReference>
<feature type="domain" description="Xylose isomerase-like TIM barrel" evidence="1">
    <location>
        <begin position="16"/>
        <end position="269"/>
    </location>
</feature>
<accession>A0A3B0CHK3</accession>
<evidence type="ECO:0000259" key="1">
    <source>
        <dbReference type="Pfam" id="PF01261"/>
    </source>
</evidence>
<dbReference type="RefSeq" id="WP_120747079.1">
    <property type="nucleotide sequence ID" value="NZ_RBAH01000006.1"/>
</dbReference>
<dbReference type="InterPro" id="IPR013022">
    <property type="entry name" value="Xyl_isomerase-like_TIM-brl"/>
</dbReference>
<dbReference type="PANTHER" id="PTHR12110">
    <property type="entry name" value="HYDROXYPYRUVATE ISOMERASE"/>
    <property type="match status" value="1"/>
</dbReference>
<dbReference type="OrthoDB" id="3185623at2"/>
<dbReference type="InterPro" id="IPR050312">
    <property type="entry name" value="IolE/XylAMocC-like"/>
</dbReference>
<evidence type="ECO:0000313" key="2">
    <source>
        <dbReference type="EMBL" id="RKN84873.1"/>
    </source>
</evidence>
<proteinExistence type="predicted"/>
<protein>
    <submittedName>
        <fullName evidence="2">Sugar phosphate isomerase/epimerase</fullName>
    </submittedName>
</protein>
<gene>
    <name evidence="2" type="ORF">D7M11_10080</name>
</gene>
<dbReference type="AlphaFoldDB" id="A0A3B0CHK3"/>
<name>A0A3B0CHK3_9BACL</name>
<dbReference type="GO" id="GO:0016853">
    <property type="term" value="F:isomerase activity"/>
    <property type="evidence" value="ECO:0007669"/>
    <property type="project" value="UniProtKB-KW"/>
</dbReference>
<comment type="caution">
    <text evidence="2">The sequence shown here is derived from an EMBL/GenBank/DDBJ whole genome shotgun (WGS) entry which is preliminary data.</text>
</comment>
<dbReference type="InterPro" id="IPR036237">
    <property type="entry name" value="Xyl_isomerase-like_sf"/>
</dbReference>
<evidence type="ECO:0000313" key="3">
    <source>
        <dbReference type="Proteomes" id="UP000282311"/>
    </source>
</evidence>
<dbReference type="PANTHER" id="PTHR12110:SF41">
    <property type="entry name" value="INOSOSE DEHYDRATASE"/>
    <property type="match status" value="1"/>
</dbReference>
<dbReference type="SUPFAM" id="SSF51658">
    <property type="entry name" value="Xylose isomerase-like"/>
    <property type="match status" value="1"/>
</dbReference>
<organism evidence="2 3">
    <name type="scientific">Paenibacillus ginsengarvi</name>
    <dbReference type="NCBI Taxonomy" id="400777"/>
    <lineage>
        <taxon>Bacteria</taxon>
        <taxon>Bacillati</taxon>
        <taxon>Bacillota</taxon>
        <taxon>Bacilli</taxon>
        <taxon>Bacillales</taxon>
        <taxon>Paenibacillaceae</taxon>
        <taxon>Paenibacillus</taxon>
    </lineage>
</organism>
<keyword evidence="2" id="KW-0413">Isomerase</keyword>
<keyword evidence="3" id="KW-1185">Reference proteome</keyword>
<dbReference type="EMBL" id="RBAH01000006">
    <property type="protein sequence ID" value="RKN84873.1"/>
    <property type="molecule type" value="Genomic_DNA"/>
</dbReference>
<reference evidence="2 3" key="1">
    <citation type="journal article" date="2007" name="Int. J. Syst. Evol. Microbiol.">
        <title>Paenibacillus ginsengarvi sp. nov., isolated from soil from ginseng cultivation.</title>
        <authorList>
            <person name="Yoon M.H."/>
            <person name="Ten L.N."/>
            <person name="Im W.T."/>
        </authorList>
    </citation>
    <scope>NUCLEOTIDE SEQUENCE [LARGE SCALE GENOMIC DNA]</scope>
    <source>
        <strain evidence="2 3">KCTC 13059</strain>
    </source>
</reference>
<dbReference type="Gene3D" id="3.20.20.150">
    <property type="entry name" value="Divalent-metal-dependent TIM barrel enzymes"/>
    <property type="match status" value="1"/>
</dbReference>
<dbReference type="Pfam" id="PF01261">
    <property type="entry name" value="AP_endonuc_2"/>
    <property type="match status" value="1"/>
</dbReference>
<sequence length="278" mass="30917">MDIGIITGLKPDGKSFEAVQQFGLRTCQLVSFNPQHATKEIAEAVVRESEQAGVRVCAMWGGFTGRHVWNFTEGPVTLGLVPKEQRAERVAALKRWADFAVWIGAPAVITHCGFIPENVTDPEYEPIVEAIREVAEYCKEKGIEFWFETGQETPVVLLRTIERVGTGNLGINLDPANLILYGKGNPIDALDVIGPYVRNVHVKDGFYPTNGEALGEQVAVGKGKVDFPKLFEGLRAHGFQGEWIIEREGRVGEDEKNRDIIETIDYLRQNVDGLRKEV</sequence>